<dbReference type="Gene3D" id="3.40.50.300">
    <property type="entry name" value="P-loop containing nucleotide triphosphate hydrolases"/>
    <property type="match status" value="1"/>
</dbReference>
<dbReference type="EMBL" id="JBJQOH010000003">
    <property type="protein sequence ID" value="KAL3691770.1"/>
    <property type="molecule type" value="Genomic_DNA"/>
</dbReference>
<name>A0ABD3HJH7_9MARC</name>
<evidence type="ECO:0000256" key="1">
    <source>
        <dbReference type="SAM" id="MobiDB-lite"/>
    </source>
</evidence>
<dbReference type="PANTHER" id="PTHR47679:SF1">
    <property type="entry name" value="PROTEIN TORNADO 1"/>
    <property type="match status" value="1"/>
</dbReference>
<comment type="caution">
    <text evidence="2">The sequence shown here is derived from an EMBL/GenBank/DDBJ whole genome shotgun (WGS) entry which is preliminary data.</text>
</comment>
<evidence type="ECO:0000313" key="2">
    <source>
        <dbReference type="EMBL" id="KAL3691770.1"/>
    </source>
</evidence>
<protein>
    <recommendedName>
        <fullName evidence="4">C-terminal of Roc (COR) domain-containing protein</fullName>
    </recommendedName>
</protein>
<dbReference type="Proteomes" id="UP001633002">
    <property type="component" value="Unassembled WGS sequence"/>
</dbReference>
<reference evidence="2 3" key="1">
    <citation type="submission" date="2024-09" db="EMBL/GenBank/DDBJ databases">
        <title>Chromosome-scale assembly of Riccia sorocarpa.</title>
        <authorList>
            <person name="Paukszto L."/>
        </authorList>
    </citation>
    <scope>NUCLEOTIDE SEQUENCE [LARGE SCALE GENOMIC DNA]</scope>
    <source>
        <strain evidence="2">LP-2024</strain>
        <tissue evidence="2">Aerial parts of the thallus</tissue>
    </source>
</reference>
<dbReference type="PANTHER" id="PTHR47679">
    <property type="entry name" value="PROTEIN TORNADO 1"/>
    <property type="match status" value="1"/>
</dbReference>
<dbReference type="Gene3D" id="3.80.10.10">
    <property type="entry name" value="Ribonuclease Inhibitor"/>
    <property type="match status" value="1"/>
</dbReference>
<proteinExistence type="predicted"/>
<gene>
    <name evidence="2" type="ORF">R1sor_005421</name>
</gene>
<dbReference type="SUPFAM" id="SSF52047">
    <property type="entry name" value="RNI-like"/>
    <property type="match status" value="1"/>
</dbReference>
<organism evidence="2 3">
    <name type="scientific">Riccia sorocarpa</name>
    <dbReference type="NCBI Taxonomy" id="122646"/>
    <lineage>
        <taxon>Eukaryota</taxon>
        <taxon>Viridiplantae</taxon>
        <taxon>Streptophyta</taxon>
        <taxon>Embryophyta</taxon>
        <taxon>Marchantiophyta</taxon>
        <taxon>Marchantiopsida</taxon>
        <taxon>Marchantiidae</taxon>
        <taxon>Marchantiales</taxon>
        <taxon>Ricciaceae</taxon>
        <taxon>Riccia</taxon>
    </lineage>
</organism>
<dbReference type="InterPro" id="IPR032675">
    <property type="entry name" value="LRR_dom_sf"/>
</dbReference>
<accession>A0ABD3HJH7</accession>
<feature type="compositionally biased region" description="Basic and acidic residues" evidence="1">
    <location>
        <begin position="1201"/>
        <end position="1211"/>
    </location>
</feature>
<dbReference type="SUPFAM" id="SSF52540">
    <property type="entry name" value="P-loop containing nucleoside triphosphate hydrolases"/>
    <property type="match status" value="1"/>
</dbReference>
<feature type="region of interest" description="Disordered" evidence="1">
    <location>
        <begin position="1188"/>
        <end position="1211"/>
    </location>
</feature>
<dbReference type="InterPro" id="IPR027417">
    <property type="entry name" value="P-loop_NTPase"/>
</dbReference>
<sequence length="1478" mass="167371">MAQDNPLDAELPSHLTELLHRLRGNHHTGGTVISSRQWVVEYMSSSDHDRFWSVKNFRGRILQALGACKTLRSIDTVDFWSYLNLSASDWETFLTPLKGSTTLEEVTFHYPEEHEEYDDAKLSMLGRLWADVLTSVESVRSVRFATDLSRKFVAELIQGLSDRTFSSLTQFIVEFIPDSPTALHIASIIRRSPQLRYLILGGVCSLREDAAEAWSQALMGAESLEGVTIEAVQGGVGVSKVLAKGFSASCRKNVLKCLYLNGHFAASERELVLSRLVTANITQIIVGPSIIKSLGPDGWLKAGAALQGAKALRFLEIPVYLVFYYDLDFMIRKWKDVLDGIVNLWQTSGRSSLVRLSLNFQYFDSHTTACLLESLKYPVPMELVFSPQDARIFHLADKVKSSFASVHCPVKILTICDAQDMSWKGLFESLRNNTSVIQLKFIRCWELGDEAFKELMDLLQVNLTLQDIDLQQTTWMNNGKAALVKEALERNSMQASYFLVMREAKFSFERAKAGRIFLCGSPFAGKTRLKRTMLETRAKRTIFNEVVKKWKVLLDAELCRTRGIEVDWLEWEDGKKVSIWDLGGQHIFRALQELLFPKISKACAFIFVYSPFVRMGKNRVPKADPVAEFSEDLKQWLRFIVSNSPVTGNILPQVFVTITHKDHIQSPKYNLSFVLDDYVEVVRRLRSRFEGVIDLCLTPTNGIHFVNGKDEANVMPVVDSVLQWMDNLLEQKTPNVPTICSDLILQLAEHSPDVFVSPVRKASSFYQYCCKASASLKEFNPTDEVGRRVLHAVASFMHDAGSIIVVPRESAGKEDLVAVDPNWLTRNFVGELIGQGHGFGSRKGKLCNLPHVLKDGTASIDYLRALLHHILSAKENDGKRLDPEILLELLQGLDLCYKVDGDPPLYFMPLIIGKVERQLEEVDGHPLAWNPESSTTASTHFFGFRMQCHDKERMCLSSVLYPRFQIHLRQTLKQSLGEHHHTFKFARDYLQVEADGHEIIVENDGMEGDHVDFLVRCSSHKSLEMAKQFVRKRFMDEFLSFCASPKGCQGVQLVVAVLRADIVRLLIPHRYRDKTQALPVSELKQKLQNYAEERLQEDGFDVHALFTYEHQWPSIPDYLPSKSELAKNLLQEKDIQDIITVIHKEHLQHCVKLQKLQLISAKLADSPDARGMVVQILQSSPSFKRSTYSVGSSSAASAPKTIEKSENPKSKKSVEVLDEKLASRIEHLELLLEKISRDVDQGFRQLNLGLDEGFKQLGVDLRDFKSILQHTRSMMTTVMSQVDRMFGYTKSMQEHKIPSRPYFTLGDVSIAQQVNAFMQGGKAVRLHFMCESKQGQHPVENQPGVIIQVEKNGTINKCLRKISAISVQMLTLMVEVGVQFTTGVGSVVPEIFNMVTNSAIPVKNLTSVLQDSELDDPKSLEEAWWYLSDYLRDVSHVSLDKYSEEFRLHPVIYKDAEDPFAWLCDRCTITGKQNGLLD</sequence>
<evidence type="ECO:0008006" key="4">
    <source>
        <dbReference type="Google" id="ProtNLM"/>
    </source>
</evidence>
<evidence type="ECO:0000313" key="3">
    <source>
        <dbReference type="Proteomes" id="UP001633002"/>
    </source>
</evidence>
<keyword evidence="3" id="KW-1185">Reference proteome</keyword>